<evidence type="ECO:0000313" key="3">
    <source>
        <dbReference type="Proteomes" id="UP000033423"/>
    </source>
</evidence>
<reference evidence="2 3" key="1">
    <citation type="submission" date="2015-02" db="EMBL/GenBank/DDBJ databases">
        <title>Single-cell genomics of uncultivated deep-branching MTB reveals a conserved set of magnetosome genes.</title>
        <authorList>
            <person name="Kolinko S."/>
            <person name="Richter M."/>
            <person name="Glockner F.O."/>
            <person name="Brachmann A."/>
            <person name="Schuler D."/>
        </authorList>
    </citation>
    <scope>NUCLEOTIDE SEQUENCE [LARGE SCALE GENOMIC DNA]</scope>
    <source>
        <strain evidence="2">TM-1</strain>
    </source>
</reference>
<dbReference type="EMBL" id="LACI01000664">
    <property type="protein sequence ID" value="KJU86274.1"/>
    <property type="molecule type" value="Genomic_DNA"/>
</dbReference>
<dbReference type="PANTHER" id="PTHR42895:SF1">
    <property type="entry name" value="IRON-SULFUR CLUSTER PROTEIN"/>
    <property type="match status" value="1"/>
</dbReference>
<evidence type="ECO:0000259" key="1">
    <source>
        <dbReference type="Pfam" id="PF14574"/>
    </source>
</evidence>
<gene>
    <name evidence="2" type="ORF">MBAV_001531</name>
</gene>
<protein>
    <submittedName>
        <fullName evidence="2">Ferredoxin</fullName>
    </submittedName>
</protein>
<proteinExistence type="predicted"/>
<accession>A0A0F3GWE7</accession>
<dbReference type="Pfam" id="PF14574">
    <property type="entry name" value="RACo_C_ter"/>
    <property type="match status" value="1"/>
</dbReference>
<comment type="caution">
    <text evidence="2">The sequence shown here is derived from an EMBL/GenBank/DDBJ whole genome shotgun (WGS) entry which is preliminary data.</text>
</comment>
<dbReference type="PANTHER" id="PTHR42895">
    <property type="entry name" value="IRON-SULFUR CLUSTER-BINDING PROTEIN-RELATED"/>
    <property type="match status" value="1"/>
</dbReference>
<organism evidence="2 3">
    <name type="scientific">Candidatus Magnetobacterium bavaricum</name>
    <dbReference type="NCBI Taxonomy" id="29290"/>
    <lineage>
        <taxon>Bacteria</taxon>
        <taxon>Pseudomonadati</taxon>
        <taxon>Nitrospirota</taxon>
        <taxon>Thermodesulfovibrionia</taxon>
        <taxon>Thermodesulfovibrionales</taxon>
        <taxon>Candidatus Magnetobacteriaceae</taxon>
        <taxon>Candidatus Magnetobacterium</taxon>
    </lineage>
</organism>
<feature type="domain" description="RACo C-terminal" evidence="1">
    <location>
        <begin position="1"/>
        <end position="111"/>
    </location>
</feature>
<dbReference type="InterPro" id="IPR027980">
    <property type="entry name" value="RACo_C"/>
</dbReference>
<dbReference type="InterPro" id="IPR052911">
    <property type="entry name" value="Corrinoid_activation_enz"/>
</dbReference>
<dbReference type="AlphaFoldDB" id="A0A0F3GWE7"/>
<keyword evidence="3" id="KW-1185">Reference proteome</keyword>
<sequence length="115" mass="12828">MFTLFYVLIGCVGVTFDDIERLYLTGALGTGINHDAAITIGLIPDFPKDRVKAITNSSVLGAEALLLNRTLLQDIATITGLITYKEMNEDGEFMREFLSARFIPHTDPDRLKVHR</sequence>
<dbReference type="Proteomes" id="UP000033423">
    <property type="component" value="Unassembled WGS sequence"/>
</dbReference>
<name>A0A0F3GWE7_9BACT</name>
<evidence type="ECO:0000313" key="2">
    <source>
        <dbReference type="EMBL" id="KJU86274.1"/>
    </source>
</evidence>